<sequence length="90" mass="9464">MQITPSPVTAAVAGIVSALVMAVLWPRLGDDSLYWVLAFVLVIALPLHVFVVGFGRARPANSADPALIRRVAVWLVAAVVTLGIGQLFGT</sequence>
<proteinExistence type="predicted"/>
<dbReference type="EMBL" id="VLJS01000035">
    <property type="protein sequence ID" value="TWH16218.1"/>
    <property type="molecule type" value="Genomic_DNA"/>
</dbReference>
<feature type="transmembrane region" description="Helical" evidence="1">
    <location>
        <begin position="67"/>
        <end position="88"/>
    </location>
</feature>
<feature type="transmembrane region" description="Helical" evidence="1">
    <location>
        <begin position="32"/>
        <end position="55"/>
    </location>
</feature>
<keyword evidence="1" id="KW-0472">Membrane</keyword>
<feature type="transmembrane region" description="Helical" evidence="1">
    <location>
        <begin position="7"/>
        <end position="26"/>
    </location>
</feature>
<dbReference type="AlphaFoldDB" id="A0A562E3H0"/>
<evidence type="ECO:0000256" key="1">
    <source>
        <dbReference type="SAM" id="Phobius"/>
    </source>
</evidence>
<evidence type="ECO:0000313" key="3">
    <source>
        <dbReference type="Proteomes" id="UP000321583"/>
    </source>
</evidence>
<comment type="caution">
    <text evidence="2">The sequence shown here is derived from an EMBL/GenBank/DDBJ whole genome shotgun (WGS) entry which is preliminary data.</text>
</comment>
<keyword evidence="1" id="KW-0812">Transmembrane</keyword>
<protein>
    <submittedName>
        <fullName evidence="2">Uncharacterized protein</fullName>
    </submittedName>
</protein>
<accession>A0A562E3H0</accession>
<reference evidence="2 3" key="1">
    <citation type="submission" date="2019-07" db="EMBL/GenBank/DDBJ databases">
        <title>Genome sequencing of lignin-degrading bacterial isolates.</title>
        <authorList>
            <person name="Gladden J."/>
        </authorList>
    </citation>
    <scope>NUCLEOTIDE SEQUENCE [LARGE SCALE GENOMIC DNA]</scope>
    <source>
        <strain evidence="2 3">J19</strain>
    </source>
</reference>
<evidence type="ECO:0000313" key="2">
    <source>
        <dbReference type="EMBL" id="TWH16218.1"/>
    </source>
</evidence>
<name>A0A562E3H0_9GAMM</name>
<keyword evidence="1" id="KW-1133">Transmembrane helix</keyword>
<dbReference type="Proteomes" id="UP000321583">
    <property type="component" value="Unassembled WGS sequence"/>
</dbReference>
<organism evidence="2 3">
    <name type="scientific">Pseudoxanthomonas taiwanensis J19</name>
    <dbReference type="NCBI Taxonomy" id="935569"/>
    <lineage>
        <taxon>Bacteria</taxon>
        <taxon>Pseudomonadati</taxon>
        <taxon>Pseudomonadota</taxon>
        <taxon>Gammaproteobacteria</taxon>
        <taxon>Lysobacterales</taxon>
        <taxon>Lysobacteraceae</taxon>
        <taxon>Pseudoxanthomonas</taxon>
    </lineage>
</organism>
<dbReference type="RefSeq" id="WP_019397110.1">
    <property type="nucleotide sequence ID" value="NZ_VLJS01000035.1"/>
</dbReference>
<keyword evidence="3" id="KW-1185">Reference proteome</keyword>
<dbReference type="OrthoDB" id="5987069at2"/>
<gene>
    <name evidence="2" type="ORF">L613_001300000500</name>
</gene>